<dbReference type="InterPro" id="IPR003616">
    <property type="entry name" value="Post-SET_dom"/>
</dbReference>
<dbReference type="InterPro" id="IPR046341">
    <property type="entry name" value="SET_dom_sf"/>
</dbReference>
<reference evidence="5 6" key="1">
    <citation type="submission" date="2016-04" db="EMBL/GenBank/DDBJ databases">
        <title>High quality genome of the nematocidal Bacillus thuringiensis MYBT18246.</title>
        <authorList>
            <person name="Hollensteiner J."/>
            <person name="Poehlein A."/>
            <person name="Sproeer C."/>
            <person name="Bunk B."/>
            <person name="Rosenstiel P."/>
            <person name="Schulenburg H."/>
            <person name="Liesegang H."/>
        </authorList>
    </citation>
    <scope>NUCLEOTIDE SEQUENCE [LARGE SCALE GENOMIC DNA]</scope>
    <source>
        <strain evidence="5 6">MYBT18246</strain>
        <plasmid evidence="5 6">p120416</plasmid>
    </source>
</reference>
<keyword evidence="1" id="KW-0808">Transferase</keyword>
<geneLocation type="plasmid" evidence="5 6">
    <name>p120416</name>
</geneLocation>
<gene>
    <name evidence="5" type="ORF">BT246_68100</name>
</gene>
<dbReference type="SUPFAM" id="SSF82199">
    <property type="entry name" value="SET domain"/>
    <property type="match status" value="1"/>
</dbReference>
<evidence type="ECO:0000313" key="5">
    <source>
        <dbReference type="EMBL" id="ANS52101.1"/>
    </source>
</evidence>
<dbReference type="PANTHER" id="PTHR12350:SF19">
    <property type="entry name" value="SET DOMAIN-CONTAINING PROTEIN"/>
    <property type="match status" value="1"/>
</dbReference>
<evidence type="ECO:0000313" key="6">
    <source>
        <dbReference type="Proteomes" id="UP000092743"/>
    </source>
</evidence>
<accession>A0A9W3SIM4</accession>
<dbReference type="GO" id="GO:0016740">
    <property type="term" value="F:transferase activity"/>
    <property type="evidence" value="ECO:0007669"/>
    <property type="project" value="UniProtKB-KW"/>
</dbReference>
<dbReference type="RefSeq" id="WP_232482605.1">
    <property type="nucleotide sequence ID" value="NZ_CP015354.1"/>
</dbReference>
<keyword evidence="2" id="KW-0949">S-adenosyl-L-methionine</keyword>
<organism evidence="5 6">
    <name type="scientific">Bacillus thuringiensis</name>
    <dbReference type="NCBI Taxonomy" id="1428"/>
    <lineage>
        <taxon>Bacteria</taxon>
        <taxon>Bacillati</taxon>
        <taxon>Bacillota</taxon>
        <taxon>Bacilli</taxon>
        <taxon>Bacillales</taxon>
        <taxon>Bacillaceae</taxon>
        <taxon>Bacillus</taxon>
        <taxon>Bacillus cereus group</taxon>
    </lineage>
</organism>
<dbReference type="PROSITE" id="PS50868">
    <property type="entry name" value="POST_SET"/>
    <property type="match status" value="1"/>
</dbReference>
<dbReference type="AlphaFoldDB" id="A0A9W3SIM4"/>
<evidence type="ECO:0000256" key="1">
    <source>
        <dbReference type="ARBA" id="ARBA00022679"/>
    </source>
</evidence>
<dbReference type="Gene3D" id="2.170.270.10">
    <property type="entry name" value="SET domain"/>
    <property type="match status" value="1"/>
</dbReference>
<protein>
    <recommendedName>
        <fullName evidence="7">Post-SET domain-containing protein</fullName>
    </recommendedName>
</protein>
<evidence type="ECO:0000256" key="2">
    <source>
        <dbReference type="ARBA" id="ARBA00022691"/>
    </source>
</evidence>
<sequence>MKPMNTNLKARFYPEEVPIFNNEPSTEKFEIVINDIFNKGVVSKKGFTKGDLLFKFAGNVQYHQTLYTLQLKTGVYIEDPYFMGRVLHSCEPNSFVNMETQEFYALQDINVGDYVTIDYLETEDMLFQSFQCACGSTDCKGYIIGRNTKKQCYKCEKIKVEVLDWP</sequence>
<evidence type="ECO:0000259" key="4">
    <source>
        <dbReference type="PROSITE" id="PS50868"/>
    </source>
</evidence>
<dbReference type="InterPro" id="IPR001214">
    <property type="entry name" value="SET_dom"/>
</dbReference>
<keyword evidence="5" id="KW-0614">Plasmid</keyword>
<dbReference type="Proteomes" id="UP000092743">
    <property type="component" value="Plasmid p120416"/>
</dbReference>
<name>A0A9W3SIM4_BACTU</name>
<feature type="domain" description="SET" evidence="3">
    <location>
        <begin position="27"/>
        <end position="120"/>
    </location>
</feature>
<dbReference type="InterPro" id="IPR053201">
    <property type="entry name" value="Flavunoidine_N-MTase"/>
</dbReference>
<evidence type="ECO:0000259" key="3">
    <source>
        <dbReference type="PROSITE" id="PS50280"/>
    </source>
</evidence>
<dbReference type="EMBL" id="CP015354">
    <property type="protein sequence ID" value="ANS52101.1"/>
    <property type="molecule type" value="Genomic_DNA"/>
</dbReference>
<evidence type="ECO:0008006" key="7">
    <source>
        <dbReference type="Google" id="ProtNLM"/>
    </source>
</evidence>
<feature type="domain" description="Post-SET" evidence="4">
    <location>
        <begin position="128"/>
        <end position="144"/>
    </location>
</feature>
<dbReference type="PROSITE" id="PS50280">
    <property type="entry name" value="SET"/>
    <property type="match status" value="1"/>
</dbReference>
<dbReference type="PANTHER" id="PTHR12350">
    <property type="entry name" value="HISTONE-LYSINE N-METHYLTRANSFERASE-RELATED"/>
    <property type="match status" value="1"/>
</dbReference>
<proteinExistence type="predicted"/>